<name>A0ABW3G1N6_9NOCA</name>
<evidence type="ECO:0000259" key="10">
    <source>
        <dbReference type="Pfam" id="PF21082"/>
    </source>
</evidence>
<dbReference type="SUPFAM" id="SSF82861">
    <property type="entry name" value="Mechanosensitive channel protein MscS (YggB), transmembrane region"/>
    <property type="match status" value="1"/>
</dbReference>
<dbReference type="InterPro" id="IPR011066">
    <property type="entry name" value="MscS_channel_C_sf"/>
</dbReference>
<evidence type="ECO:0000313" key="11">
    <source>
        <dbReference type="EMBL" id="MFD0924325.1"/>
    </source>
</evidence>
<reference evidence="12" key="1">
    <citation type="journal article" date="2019" name="Int. J. Syst. Evol. Microbiol.">
        <title>The Global Catalogue of Microorganisms (GCM) 10K type strain sequencing project: providing services to taxonomists for standard genome sequencing and annotation.</title>
        <authorList>
            <consortium name="The Broad Institute Genomics Platform"/>
            <consortium name="The Broad Institute Genome Sequencing Center for Infectious Disease"/>
            <person name="Wu L."/>
            <person name="Ma J."/>
        </authorList>
    </citation>
    <scope>NUCLEOTIDE SEQUENCE [LARGE SCALE GENOMIC DNA]</scope>
    <source>
        <strain evidence="12">CCUG 50873</strain>
    </source>
</reference>
<feature type="region of interest" description="Disordered" evidence="7">
    <location>
        <begin position="292"/>
        <end position="324"/>
    </location>
</feature>
<dbReference type="Gene3D" id="3.30.70.100">
    <property type="match status" value="1"/>
</dbReference>
<dbReference type="InterPro" id="IPR010920">
    <property type="entry name" value="LSM_dom_sf"/>
</dbReference>
<keyword evidence="4 8" id="KW-0812">Transmembrane</keyword>
<feature type="transmembrane region" description="Helical" evidence="8">
    <location>
        <begin position="103"/>
        <end position="122"/>
    </location>
</feature>
<evidence type="ECO:0000256" key="7">
    <source>
        <dbReference type="SAM" id="MobiDB-lite"/>
    </source>
</evidence>
<keyword evidence="6 8" id="KW-0472">Membrane</keyword>
<accession>A0ABW3G1N6</accession>
<dbReference type="SUPFAM" id="SSF50182">
    <property type="entry name" value="Sm-like ribonucleoproteins"/>
    <property type="match status" value="1"/>
</dbReference>
<dbReference type="SUPFAM" id="SSF82689">
    <property type="entry name" value="Mechanosensitive channel protein MscS (YggB), C-terminal domain"/>
    <property type="match status" value="1"/>
</dbReference>
<organism evidence="11 12">
    <name type="scientific">Williamsia deligens</name>
    <dbReference type="NCBI Taxonomy" id="321325"/>
    <lineage>
        <taxon>Bacteria</taxon>
        <taxon>Bacillati</taxon>
        <taxon>Actinomycetota</taxon>
        <taxon>Actinomycetes</taxon>
        <taxon>Mycobacteriales</taxon>
        <taxon>Nocardiaceae</taxon>
        <taxon>Williamsia</taxon>
    </lineage>
</organism>
<evidence type="ECO:0000256" key="8">
    <source>
        <dbReference type="SAM" id="Phobius"/>
    </source>
</evidence>
<keyword evidence="5 8" id="KW-1133">Transmembrane helix</keyword>
<dbReference type="Gene3D" id="1.10.287.1260">
    <property type="match status" value="1"/>
</dbReference>
<feature type="compositionally biased region" description="Basic and acidic residues" evidence="7">
    <location>
        <begin position="307"/>
        <end position="324"/>
    </location>
</feature>
<dbReference type="PANTHER" id="PTHR30460">
    <property type="entry name" value="MODERATE CONDUCTANCE MECHANOSENSITIVE CHANNEL YBIO"/>
    <property type="match status" value="1"/>
</dbReference>
<dbReference type="InterPro" id="IPR011014">
    <property type="entry name" value="MscS_channel_TM-2"/>
</dbReference>
<dbReference type="InterPro" id="IPR006685">
    <property type="entry name" value="MscS_channel_2nd"/>
</dbReference>
<feature type="transmembrane region" description="Helical" evidence="8">
    <location>
        <begin position="22"/>
        <end position="43"/>
    </location>
</feature>
<proteinExistence type="inferred from homology"/>
<evidence type="ECO:0000256" key="4">
    <source>
        <dbReference type="ARBA" id="ARBA00022692"/>
    </source>
</evidence>
<dbReference type="Proteomes" id="UP001597068">
    <property type="component" value="Unassembled WGS sequence"/>
</dbReference>
<dbReference type="Pfam" id="PF00924">
    <property type="entry name" value="MS_channel_2nd"/>
    <property type="match status" value="1"/>
</dbReference>
<evidence type="ECO:0000313" key="12">
    <source>
        <dbReference type="Proteomes" id="UP001597068"/>
    </source>
</evidence>
<evidence type="ECO:0000259" key="9">
    <source>
        <dbReference type="Pfam" id="PF00924"/>
    </source>
</evidence>
<protein>
    <submittedName>
        <fullName evidence="11">Mechanosensitive ion channel family protein</fullName>
    </submittedName>
</protein>
<feature type="domain" description="Mechanosensitive ion channel MscS" evidence="9">
    <location>
        <begin position="125"/>
        <end position="195"/>
    </location>
</feature>
<keyword evidence="12" id="KW-1185">Reference proteome</keyword>
<evidence type="ECO:0000256" key="6">
    <source>
        <dbReference type="ARBA" id="ARBA00023136"/>
    </source>
</evidence>
<comment type="subcellular location">
    <subcellularLocation>
        <location evidence="1">Cell membrane</location>
        <topology evidence="1">Multi-pass membrane protein</topology>
    </subcellularLocation>
</comment>
<keyword evidence="3" id="KW-1003">Cell membrane</keyword>
<dbReference type="Gene3D" id="2.30.30.60">
    <property type="match status" value="1"/>
</dbReference>
<evidence type="ECO:0000256" key="2">
    <source>
        <dbReference type="ARBA" id="ARBA00008017"/>
    </source>
</evidence>
<dbReference type="InterPro" id="IPR045276">
    <property type="entry name" value="YbiO_bact"/>
</dbReference>
<evidence type="ECO:0000256" key="3">
    <source>
        <dbReference type="ARBA" id="ARBA00022475"/>
    </source>
</evidence>
<dbReference type="PANTHER" id="PTHR30460:SF0">
    <property type="entry name" value="MODERATE CONDUCTANCE MECHANOSENSITIVE CHANNEL YBIO"/>
    <property type="match status" value="1"/>
</dbReference>
<feature type="domain" description="Mechanosensitive ion channel MscS C-terminal" evidence="10">
    <location>
        <begin position="201"/>
        <end position="287"/>
    </location>
</feature>
<dbReference type="EMBL" id="JBHTIL010000001">
    <property type="protein sequence ID" value="MFD0924325.1"/>
    <property type="molecule type" value="Genomic_DNA"/>
</dbReference>
<comment type="caution">
    <text evidence="11">The sequence shown here is derived from an EMBL/GenBank/DDBJ whole genome shotgun (WGS) entry which is preliminary data.</text>
</comment>
<dbReference type="InterPro" id="IPR049278">
    <property type="entry name" value="MS_channel_C"/>
</dbReference>
<sequence length="324" mass="35055">MHDVLFLAVGSPPGTDRLIRALSLQGLQIVLFVLGALILTRFIQWVTSRITTRIDRSFQENDELVRSETAKHRHSLAQVIAWVAIVIVYIIAAFNIIKALGVPITGFVAPATVLGAALGFGAQRVVQDLLAGFFIITEKQYGFGDVVELAVVGSTETAKGTVEDVTLRITKIRSSDGEVITVPNGQIVKAINLSKDWARSVVDIPLPVGADMGRVNDLLSTVGQQTFADPRMRPLLLDEPSSMGVTDVELDNLTVRMVARTLPGKQFEVSRDLRARIVRSFGRAGIALAQGERIETGAMTPSGVGEARTDPDRTSDPETSRQTS</sequence>
<dbReference type="Pfam" id="PF21082">
    <property type="entry name" value="MS_channel_3rd"/>
    <property type="match status" value="1"/>
</dbReference>
<evidence type="ECO:0000256" key="5">
    <source>
        <dbReference type="ARBA" id="ARBA00022989"/>
    </source>
</evidence>
<dbReference type="InterPro" id="IPR023408">
    <property type="entry name" value="MscS_beta-dom_sf"/>
</dbReference>
<evidence type="ECO:0000256" key="1">
    <source>
        <dbReference type="ARBA" id="ARBA00004651"/>
    </source>
</evidence>
<gene>
    <name evidence="11" type="ORF">ACFQ04_01115</name>
</gene>
<feature type="transmembrane region" description="Helical" evidence="8">
    <location>
        <begin position="76"/>
        <end position="97"/>
    </location>
</feature>
<comment type="similarity">
    <text evidence="2">Belongs to the MscS (TC 1.A.23) family.</text>
</comment>
<dbReference type="RefSeq" id="WP_372505333.1">
    <property type="nucleotide sequence ID" value="NZ_BAAAMO010000002.1"/>
</dbReference>